<dbReference type="AlphaFoldDB" id="A0A336M168"/>
<protein>
    <submittedName>
        <fullName evidence="2">CSON006275 protein</fullName>
    </submittedName>
</protein>
<gene>
    <name evidence="2" type="primary">CSON006275</name>
</gene>
<feature type="compositionally biased region" description="Polar residues" evidence="1">
    <location>
        <begin position="146"/>
        <end position="155"/>
    </location>
</feature>
<dbReference type="VEuPathDB" id="VectorBase:CSON006275"/>
<dbReference type="EMBL" id="UFQT01000236">
    <property type="protein sequence ID" value="SSX22187.1"/>
    <property type="molecule type" value="Genomic_DNA"/>
</dbReference>
<proteinExistence type="predicted"/>
<feature type="region of interest" description="Disordered" evidence="1">
    <location>
        <begin position="127"/>
        <end position="157"/>
    </location>
</feature>
<evidence type="ECO:0000256" key="1">
    <source>
        <dbReference type="SAM" id="MobiDB-lite"/>
    </source>
</evidence>
<evidence type="ECO:0000313" key="2">
    <source>
        <dbReference type="EMBL" id="SSX22187.1"/>
    </source>
</evidence>
<accession>A0A336M168</accession>
<organism evidence="2">
    <name type="scientific">Culicoides sonorensis</name>
    <name type="common">Biting midge</name>
    <dbReference type="NCBI Taxonomy" id="179676"/>
    <lineage>
        <taxon>Eukaryota</taxon>
        <taxon>Metazoa</taxon>
        <taxon>Ecdysozoa</taxon>
        <taxon>Arthropoda</taxon>
        <taxon>Hexapoda</taxon>
        <taxon>Insecta</taxon>
        <taxon>Pterygota</taxon>
        <taxon>Neoptera</taxon>
        <taxon>Endopterygota</taxon>
        <taxon>Diptera</taxon>
        <taxon>Nematocera</taxon>
        <taxon>Chironomoidea</taxon>
        <taxon>Ceratopogonidae</taxon>
        <taxon>Ceratopogoninae</taxon>
        <taxon>Culicoides</taxon>
        <taxon>Monoculicoides</taxon>
    </lineage>
</organism>
<sequence>MSEENTVLQEILLETDDVLLQELLLFNPRIVAYQRYFLKHRKFRPGQLSRLAIICIDFLMRSDFQKQLRREELIAMDKTLATFFDTDVETFYSPCRNSMNSRGCLNDAYRAAKDDLTEAGLRVLVRERKNTKSEPPSKKAKVEPGTRNSNESLKLTQGPLIDGQGDLMLDAWNDTFDERRARFKSNIESTKVIFDSYPVLKSTLGSVLIKADGEKILNNNVNFCDRWMKLSRFIYDDAKIIKDKNFKFLLDKANDESSEHLIALISILTLAIHFSVPHTSIKTPDNVKKVIRPTKLEAQKIFVHLVNESEKDEHEKYMKSECPIFLYFLGDLDNPTNIKAITCIFDKIEEHKNPFDGFDLIIKAHLAFEMEFNPKCGALYGLLLKLIYNFTTDKLARPMLPAVTRFISRILYKERESRSDEFESHVKIETD</sequence>
<reference evidence="2" key="1">
    <citation type="submission" date="2018-07" db="EMBL/GenBank/DDBJ databases">
        <authorList>
            <person name="Quirk P.G."/>
            <person name="Krulwich T.A."/>
        </authorList>
    </citation>
    <scope>NUCLEOTIDE SEQUENCE</scope>
</reference>
<feature type="compositionally biased region" description="Basic and acidic residues" evidence="1">
    <location>
        <begin position="127"/>
        <end position="144"/>
    </location>
</feature>
<name>A0A336M168_CULSO</name>